<dbReference type="Proteomes" id="UP001055804">
    <property type="component" value="Unassembled WGS sequence"/>
</dbReference>
<keyword evidence="2" id="KW-1185">Reference proteome</keyword>
<accession>A0A9J6PC83</accession>
<comment type="caution">
    <text evidence="1">The sequence shown here is derived from an EMBL/GenBank/DDBJ whole genome shotgun (WGS) entry which is preliminary data.</text>
</comment>
<evidence type="ECO:0000313" key="2">
    <source>
        <dbReference type="Proteomes" id="UP001055804"/>
    </source>
</evidence>
<dbReference type="RefSeq" id="WP_269331170.1">
    <property type="nucleotide sequence ID" value="NZ_JAMZFT010000001.1"/>
</dbReference>
<proteinExistence type="predicted"/>
<evidence type="ECO:0000313" key="1">
    <source>
        <dbReference type="EMBL" id="MCP1335219.1"/>
    </source>
</evidence>
<sequence>MSVTSFAGEPFASILNKGFVDEQDVLDMRRAVWKDGAVSIDEAEGLFAVDEACPERHETWAPMFVEAVVELLVNQLPPRGYLGEENARWLMERIEQDGHVKTATELEVLVRCLEASRAAPRPLAMFALGEVEHAVLHGTGLTRAGEALTPGVIGEPEVKLLRRVLYAAGGDGNIAITKPEAEVLFNLNDATAHAENHPSWSDLFVKAIANYLMFVSHYEPVSRADALRRDRWLTDGEGIDWSSWSVGGVLRELRGLMGVGDFFGSSDLQKRWEEKNREVAAQTAEAEKITADEAAWLADRIGRDGRLHPNEQALLAFLREEAVNLPPVLQPLLRRVA</sequence>
<name>A0A9J6PC83_9PROT</name>
<gene>
    <name evidence="1" type="ORF">NJQ99_02245</name>
</gene>
<protein>
    <submittedName>
        <fullName evidence="1">Uncharacterized protein</fullName>
    </submittedName>
</protein>
<reference evidence="1" key="1">
    <citation type="submission" date="2022-06" db="EMBL/GenBank/DDBJ databases">
        <title>Isolation and Genomics of Futiania mangrovii gen. nov., sp. nov., a Rare and Metabolically-versatile member in the Class Alphaproteobacteria.</title>
        <authorList>
            <person name="Liu L."/>
            <person name="Huang W.-C."/>
            <person name="Pan J."/>
            <person name="Li J."/>
            <person name="Huang Y."/>
            <person name="Du H."/>
            <person name="Liu Y."/>
            <person name="Li M."/>
        </authorList>
    </citation>
    <scope>NUCLEOTIDE SEQUENCE</scope>
    <source>
        <strain evidence="1">FT118</strain>
    </source>
</reference>
<organism evidence="1 2">
    <name type="scientific">Futiania mangrovi</name>
    <dbReference type="NCBI Taxonomy" id="2959716"/>
    <lineage>
        <taxon>Bacteria</taxon>
        <taxon>Pseudomonadati</taxon>
        <taxon>Pseudomonadota</taxon>
        <taxon>Alphaproteobacteria</taxon>
        <taxon>Futianiales</taxon>
        <taxon>Futianiaceae</taxon>
        <taxon>Futiania</taxon>
    </lineage>
</organism>
<dbReference type="AlphaFoldDB" id="A0A9J6PC83"/>
<dbReference type="EMBL" id="JAMZFT010000001">
    <property type="protein sequence ID" value="MCP1335219.1"/>
    <property type="molecule type" value="Genomic_DNA"/>
</dbReference>